<organism evidence="7 8">
    <name type="scientific">Nematostella vectensis</name>
    <name type="common">Starlet sea anemone</name>
    <dbReference type="NCBI Taxonomy" id="45351"/>
    <lineage>
        <taxon>Eukaryota</taxon>
        <taxon>Metazoa</taxon>
        <taxon>Cnidaria</taxon>
        <taxon>Anthozoa</taxon>
        <taxon>Hexacorallia</taxon>
        <taxon>Actiniaria</taxon>
        <taxon>Edwardsiidae</taxon>
        <taxon>Nematostella</taxon>
    </lineage>
</organism>
<feature type="transmembrane region" description="Helical" evidence="6">
    <location>
        <begin position="33"/>
        <end position="54"/>
    </location>
</feature>
<dbReference type="InParanoid" id="A7SL13"/>
<evidence type="ECO:0000313" key="7">
    <source>
        <dbReference type="EMBL" id="EDO35615.1"/>
    </source>
</evidence>
<dbReference type="InterPro" id="IPR010540">
    <property type="entry name" value="CmpB_TMEM229"/>
</dbReference>
<feature type="transmembrane region" description="Helical" evidence="6">
    <location>
        <begin position="100"/>
        <end position="118"/>
    </location>
</feature>
<reference evidence="7 8" key="1">
    <citation type="journal article" date="2007" name="Science">
        <title>Sea anemone genome reveals ancestral eumetazoan gene repertoire and genomic organization.</title>
        <authorList>
            <person name="Putnam N.H."/>
            <person name="Srivastava M."/>
            <person name="Hellsten U."/>
            <person name="Dirks B."/>
            <person name="Chapman J."/>
            <person name="Salamov A."/>
            <person name="Terry A."/>
            <person name="Shapiro H."/>
            <person name="Lindquist E."/>
            <person name="Kapitonov V.V."/>
            <person name="Jurka J."/>
            <person name="Genikhovich G."/>
            <person name="Grigoriev I.V."/>
            <person name="Lucas S.M."/>
            <person name="Steele R.E."/>
            <person name="Finnerty J.R."/>
            <person name="Technau U."/>
            <person name="Martindale M.Q."/>
            <person name="Rokhsar D.S."/>
        </authorList>
    </citation>
    <scope>NUCLEOTIDE SEQUENCE [LARGE SCALE GENOMIC DNA]</scope>
    <source>
        <strain evidence="8">CH2 X CH6</strain>
    </source>
</reference>
<dbReference type="eggNOG" id="ENOG502QUNK">
    <property type="taxonomic scope" value="Eukaryota"/>
</dbReference>
<dbReference type="AlphaFoldDB" id="A7SL13"/>
<dbReference type="HOGENOM" id="CLU_102218_1_0_1"/>
<gene>
    <name evidence="7" type="ORF">NEMVEDRAFT_v1g213929</name>
</gene>
<sequence length="180" mass="21176">MTRFLLLGLTLHITDYRSPTIDYVMPPSPYFRLLFYGMLGFTYEVLFTSASDFITRRLADYQFRGYSSLWSFFIYGTCSFCGEQVYVITKDRLSLWLRGILYLIMAYSWEFLAGLVLRQFNACSWDYTHFSFDLMGLIALEYAPFWFLAGLFQESIYDYLLLELRCVSETDGNGNEIKID</sequence>
<proteinExistence type="inferred from homology"/>
<feature type="transmembrane region" description="Helical" evidence="6">
    <location>
        <begin position="130"/>
        <end position="152"/>
    </location>
</feature>
<dbReference type="Proteomes" id="UP000001593">
    <property type="component" value="Unassembled WGS sequence"/>
</dbReference>
<dbReference type="EMBL" id="DS469693">
    <property type="protein sequence ID" value="EDO35615.1"/>
    <property type="molecule type" value="Genomic_DNA"/>
</dbReference>
<keyword evidence="8" id="KW-1185">Reference proteome</keyword>
<evidence type="ECO:0008006" key="9">
    <source>
        <dbReference type="Google" id="ProtNLM"/>
    </source>
</evidence>
<accession>A7SL13</accession>
<evidence type="ECO:0000256" key="2">
    <source>
        <dbReference type="ARBA" id="ARBA00006371"/>
    </source>
</evidence>
<comment type="similarity">
    <text evidence="2">Belongs to the TMEM229 family.</text>
</comment>
<dbReference type="Pfam" id="PF06541">
    <property type="entry name" value="ABC_trans_CmpB"/>
    <property type="match status" value="1"/>
</dbReference>
<dbReference type="PANTHER" id="PTHR31746">
    <property type="entry name" value="TRANSMEMBRANE PROTEIN 229 FAMILY MEMBER"/>
    <property type="match status" value="1"/>
</dbReference>
<feature type="transmembrane region" description="Helical" evidence="6">
    <location>
        <begin position="66"/>
        <end position="88"/>
    </location>
</feature>
<name>A7SL13_NEMVE</name>
<protein>
    <recommendedName>
        <fullName evidence="9">Transmembrane protein 229B</fullName>
    </recommendedName>
</protein>
<comment type="subcellular location">
    <subcellularLocation>
        <location evidence="1">Membrane</location>
        <topology evidence="1">Multi-pass membrane protein</topology>
    </subcellularLocation>
</comment>
<keyword evidence="5 6" id="KW-0472">Membrane</keyword>
<evidence type="ECO:0000313" key="8">
    <source>
        <dbReference type="Proteomes" id="UP000001593"/>
    </source>
</evidence>
<evidence type="ECO:0000256" key="4">
    <source>
        <dbReference type="ARBA" id="ARBA00022989"/>
    </source>
</evidence>
<dbReference type="GO" id="GO:0016020">
    <property type="term" value="C:membrane"/>
    <property type="evidence" value="ECO:0007669"/>
    <property type="project" value="UniProtKB-SubCell"/>
</dbReference>
<dbReference type="PANTHER" id="PTHR31746:SF2">
    <property type="entry name" value="TRANSMEMBRANE PROTEIN 229A"/>
    <property type="match status" value="1"/>
</dbReference>
<evidence type="ECO:0000256" key="1">
    <source>
        <dbReference type="ARBA" id="ARBA00004141"/>
    </source>
</evidence>
<evidence type="ECO:0000256" key="3">
    <source>
        <dbReference type="ARBA" id="ARBA00022692"/>
    </source>
</evidence>
<evidence type="ECO:0000256" key="6">
    <source>
        <dbReference type="SAM" id="Phobius"/>
    </source>
</evidence>
<evidence type="ECO:0000256" key="5">
    <source>
        <dbReference type="ARBA" id="ARBA00023136"/>
    </source>
</evidence>
<keyword evidence="4 6" id="KW-1133">Transmembrane helix</keyword>
<dbReference type="OMA" id="AIYLMEV"/>
<dbReference type="PhylomeDB" id="A7SL13"/>
<keyword evidence="3 6" id="KW-0812">Transmembrane</keyword>